<accession>A0ABV2N2D0</accession>
<keyword evidence="2" id="KW-1185">Reference proteome</keyword>
<evidence type="ECO:0000313" key="1">
    <source>
        <dbReference type="EMBL" id="MET3793211.1"/>
    </source>
</evidence>
<comment type="caution">
    <text evidence="1">The sequence shown here is derived from an EMBL/GenBank/DDBJ whole genome shotgun (WGS) entry which is preliminary data.</text>
</comment>
<evidence type="ECO:0008006" key="3">
    <source>
        <dbReference type="Google" id="ProtNLM"/>
    </source>
</evidence>
<organism evidence="1 2">
    <name type="scientific">Aquamicrobium terrae</name>
    <dbReference type="NCBI Taxonomy" id="1324945"/>
    <lineage>
        <taxon>Bacteria</taxon>
        <taxon>Pseudomonadati</taxon>
        <taxon>Pseudomonadota</taxon>
        <taxon>Alphaproteobacteria</taxon>
        <taxon>Hyphomicrobiales</taxon>
        <taxon>Phyllobacteriaceae</taxon>
        <taxon>Aquamicrobium</taxon>
    </lineage>
</organism>
<dbReference type="Proteomes" id="UP001549076">
    <property type="component" value="Unassembled WGS sequence"/>
</dbReference>
<dbReference type="EMBL" id="JBEPML010000012">
    <property type="protein sequence ID" value="MET3793211.1"/>
    <property type="molecule type" value="Genomic_DNA"/>
</dbReference>
<protein>
    <recommendedName>
        <fullName evidence="3">Anti-sigma factor</fullName>
    </recommendedName>
</protein>
<reference evidence="1 2" key="1">
    <citation type="submission" date="2024-06" db="EMBL/GenBank/DDBJ databases">
        <title>Genomic Encyclopedia of Type Strains, Phase IV (KMG-IV): sequencing the most valuable type-strain genomes for metagenomic binning, comparative biology and taxonomic classification.</title>
        <authorList>
            <person name="Goeker M."/>
        </authorList>
    </citation>
    <scope>NUCLEOTIDE SEQUENCE [LARGE SCALE GENOMIC DNA]</scope>
    <source>
        <strain evidence="1 2">DSM 27865</strain>
    </source>
</reference>
<gene>
    <name evidence="1" type="ORF">ABID37_003435</name>
</gene>
<proteinExistence type="predicted"/>
<dbReference type="InterPro" id="IPR041916">
    <property type="entry name" value="Anti_sigma_zinc_sf"/>
</dbReference>
<dbReference type="RefSeq" id="WP_354196936.1">
    <property type="nucleotide sequence ID" value="NZ_JBEPML010000012.1"/>
</dbReference>
<evidence type="ECO:0000313" key="2">
    <source>
        <dbReference type="Proteomes" id="UP001549076"/>
    </source>
</evidence>
<sequence length="255" mass="27269">MAIFSDETIMSYVDGELDEATSGEIETALASDAELRARVDLFAQTRLAAREALEPMLDEPVPQNLKALVEAMVARSRQSVADPVPHSATAKRVLVPANDWQRLAAAACIAGLLGVTAGYYMADGSMEPSGLQIAAADPQALFAALRTAPSGEELTLPGSAERFRVIASFHDHQQALCREFELDMADKTKLTSVACDDNGQWRVRFAVNAPEDTASYAPASSGEALDAYLTAIQAGDPLSADAERQALEKLEQRGE</sequence>
<dbReference type="Gene3D" id="1.10.10.1320">
    <property type="entry name" value="Anti-sigma factor, zinc-finger domain"/>
    <property type="match status" value="1"/>
</dbReference>
<name>A0ABV2N2D0_9HYPH</name>